<reference evidence="2" key="1">
    <citation type="journal article" date="2010" name="Nat. Biotechnol.">
        <title>Draft genome sequence of the oilseed species Ricinus communis.</title>
        <authorList>
            <person name="Chan A.P."/>
            <person name="Crabtree J."/>
            <person name="Zhao Q."/>
            <person name="Lorenzi H."/>
            <person name="Orvis J."/>
            <person name="Puiu D."/>
            <person name="Melake-Berhan A."/>
            <person name="Jones K.M."/>
            <person name="Redman J."/>
            <person name="Chen G."/>
            <person name="Cahoon E.B."/>
            <person name="Gedil M."/>
            <person name="Stanke M."/>
            <person name="Haas B.J."/>
            <person name="Wortman J.R."/>
            <person name="Fraser-Liggett C.M."/>
            <person name="Ravel J."/>
            <person name="Rabinowicz P.D."/>
        </authorList>
    </citation>
    <scope>NUCLEOTIDE SEQUENCE [LARGE SCALE GENOMIC DNA]</scope>
    <source>
        <strain evidence="2">cv. Hale</strain>
    </source>
</reference>
<accession>B9TJW4</accession>
<organism evidence="1 2">
    <name type="scientific">Ricinus communis</name>
    <name type="common">Castor bean</name>
    <dbReference type="NCBI Taxonomy" id="3988"/>
    <lineage>
        <taxon>Eukaryota</taxon>
        <taxon>Viridiplantae</taxon>
        <taxon>Streptophyta</taxon>
        <taxon>Embryophyta</taxon>
        <taxon>Tracheophyta</taxon>
        <taxon>Spermatophyta</taxon>
        <taxon>Magnoliopsida</taxon>
        <taxon>eudicotyledons</taxon>
        <taxon>Gunneridae</taxon>
        <taxon>Pentapetalae</taxon>
        <taxon>rosids</taxon>
        <taxon>fabids</taxon>
        <taxon>Malpighiales</taxon>
        <taxon>Euphorbiaceae</taxon>
        <taxon>Acalyphoideae</taxon>
        <taxon>Acalypheae</taxon>
        <taxon>Ricinus</taxon>
    </lineage>
</organism>
<keyword evidence="2" id="KW-1185">Reference proteome</keyword>
<proteinExistence type="predicted"/>
<gene>
    <name evidence="1" type="ORF">RCOM_1805330</name>
</gene>
<evidence type="ECO:0000313" key="1">
    <source>
        <dbReference type="EMBL" id="EEF23849.1"/>
    </source>
</evidence>
<dbReference type="EMBL" id="EQ984442">
    <property type="protein sequence ID" value="EEF23849.1"/>
    <property type="molecule type" value="Genomic_DNA"/>
</dbReference>
<evidence type="ECO:0000313" key="2">
    <source>
        <dbReference type="Proteomes" id="UP000008311"/>
    </source>
</evidence>
<sequence>MEGDGSSGADNCNGTIRAGSGGASLCASITRASAARIQVRSRLSFTWWAMATAAMEVPGWRHCSTSCALKSSVCLRRRRSGEFMMHPVHLR</sequence>
<dbReference type="InParanoid" id="B9TJW4"/>
<dbReference type="Proteomes" id="UP000008311">
    <property type="component" value="Unassembled WGS sequence"/>
</dbReference>
<protein>
    <submittedName>
        <fullName evidence="1">Uncharacterized protein</fullName>
    </submittedName>
</protein>
<name>B9TJW4_RICCO</name>
<dbReference type="AlphaFoldDB" id="B9TJW4"/>